<keyword evidence="2" id="KW-1185">Reference proteome</keyword>
<sequence>MVQAPENLTALTVRLVTRGPHPQLRGWDRLGTEVLDAQPVAGYADLLSRHVGHRLDLAVPSSLVASLVPGVVIRLRARLAGGEALVEKRPPPGTFAVEPAPPQE</sequence>
<comment type="caution">
    <text evidence="1">The sequence shown here is derived from an EMBL/GenBank/DDBJ whole genome shotgun (WGS) entry which is preliminary data.</text>
</comment>
<name>A0ABU0S2K3_9ACTN</name>
<organism evidence="1 2">
    <name type="scientific">Streptomyces turgidiscabies</name>
    <dbReference type="NCBI Taxonomy" id="85558"/>
    <lineage>
        <taxon>Bacteria</taxon>
        <taxon>Bacillati</taxon>
        <taxon>Actinomycetota</taxon>
        <taxon>Actinomycetes</taxon>
        <taxon>Kitasatosporales</taxon>
        <taxon>Streptomycetaceae</taxon>
        <taxon>Streptomyces</taxon>
    </lineage>
</organism>
<dbReference type="RefSeq" id="WP_307630859.1">
    <property type="nucleotide sequence ID" value="NZ_JAUSZS010000008.1"/>
</dbReference>
<reference evidence="1 2" key="1">
    <citation type="submission" date="2023-07" db="EMBL/GenBank/DDBJ databases">
        <title>Comparative genomics of wheat-associated soil bacteria to identify genetic determinants of phenazine resistance.</title>
        <authorList>
            <person name="Mouncey N."/>
        </authorList>
    </citation>
    <scope>NUCLEOTIDE SEQUENCE [LARGE SCALE GENOMIC DNA]</scope>
    <source>
        <strain evidence="1 2">W2I16</strain>
    </source>
</reference>
<dbReference type="Proteomes" id="UP001223072">
    <property type="component" value="Unassembled WGS sequence"/>
</dbReference>
<accession>A0ABU0S2K3</accession>
<gene>
    <name evidence="1" type="ORF">QFZ49_007627</name>
</gene>
<evidence type="ECO:0000313" key="1">
    <source>
        <dbReference type="EMBL" id="MDQ0937652.1"/>
    </source>
</evidence>
<proteinExistence type="predicted"/>
<dbReference type="EMBL" id="JAUSZS010000008">
    <property type="protein sequence ID" value="MDQ0937652.1"/>
    <property type="molecule type" value="Genomic_DNA"/>
</dbReference>
<evidence type="ECO:0000313" key="2">
    <source>
        <dbReference type="Proteomes" id="UP001223072"/>
    </source>
</evidence>
<protein>
    <submittedName>
        <fullName evidence="1">Uncharacterized protein</fullName>
    </submittedName>
</protein>